<accession>A0A140WYX0</accession>
<evidence type="ECO:0000313" key="1">
    <source>
        <dbReference type="EMBL" id="AHF23346.1"/>
    </source>
</evidence>
<reference evidence="1" key="1">
    <citation type="journal article" date="2014" name="J Glob Antimicrob Resist">
        <title>Plasmid-mediated multidrug resistance and virulence in an avian pathogenic Escherichia coli strain isolated in China.</title>
        <authorList>
            <person name="Wang X."/>
            <person name="Hao H."/>
            <person name="Xu Z."/>
            <person name="Zheng H."/>
            <person name="Liu C."/>
            <person name="Wei L."/>
            <person name="Zhang R."/>
            <person name="Bi D."/>
            <person name="Chen H."/>
            <person name="Tan C."/>
        </authorList>
    </citation>
    <scope>NUCLEOTIDE SEQUENCE</scope>
    <source>
        <strain evidence="1">ACN001</strain>
        <plasmid evidence="1">pACN001-E</plasmid>
    </source>
</reference>
<geneLocation type="plasmid" evidence="1">
    <name>pACN001-E</name>
</geneLocation>
<gene>
    <name evidence="1" type="ORF">J444_pE3</name>
</gene>
<keyword evidence="1" id="KW-0614">Plasmid</keyword>
<protein>
    <submittedName>
        <fullName evidence="1">Uncharacterized protein</fullName>
    </submittedName>
</protein>
<name>A0A140WYX0_ECOLX</name>
<dbReference type="AlphaFoldDB" id="A0A140WYX0"/>
<proteinExistence type="predicted"/>
<organism evidence="1">
    <name type="scientific">Escherichia coli ACN001</name>
    <dbReference type="NCBI Taxonomy" id="1311757"/>
    <lineage>
        <taxon>Bacteria</taxon>
        <taxon>Pseudomonadati</taxon>
        <taxon>Pseudomonadota</taxon>
        <taxon>Gammaproteobacteria</taxon>
        <taxon>Enterobacterales</taxon>
        <taxon>Enterobacteriaceae</taxon>
        <taxon>Escherichia</taxon>
    </lineage>
</organism>
<dbReference type="EMBL" id="KC853438">
    <property type="protein sequence ID" value="AHF23346.1"/>
    <property type="molecule type" value="Genomic_DNA"/>
</dbReference>
<sequence length="195" mass="21569">MLHPQDAVLIFFKTGHQYPLKALHHPFTLSRWQGLLCKRQNPRGVFFRKRRGIDEFPHLFGSTPQNSRPFPATFPAQQVINRTTATAFSPGMKLNYHPVLPVYGPHPSAHSVHVRWPSVQPPHEPGHAPTTVRCLSSGLSDSGYCRPKRTGATAAVPVSEDLTFSMAVPPGRPYASMTQVVFPHNVPAAAHVPHP</sequence>